<comment type="caution">
    <text evidence="1">The sequence shown here is derived from an EMBL/GenBank/DDBJ whole genome shotgun (WGS) entry which is preliminary data.</text>
</comment>
<dbReference type="EMBL" id="RCML01004926">
    <property type="protein sequence ID" value="KAG2945663.1"/>
    <property type="molecule type" value="Genomic_DNA"/>
</dbReference>
<dbReference type="AlphaFoldDB" id="A0A8T1E1U7"/>
<evidence type="ECO:0000313" key="1">
    <source>
        <dbReference type="EMBL" id="KAG2945663.1"/>
    </source>
</evidence>
<protein>
    <submittedName>
        <fullName evidence="1">Uncharacterized protein</fullName>
    </submittedName>
</protein>
<accession>A0A8T1E1U7</accession>
<organism evidence="1 2">
    <name type="scientific">Phytophthora cactorum</name>
    <dbReference type="NCBI Taxonomy" id="29920"/>
    <lineage>
        <taxon>Eukaryota</taxon>
        <taxon>Sar</taxon>
        <taxon>Stramenopiles</taxon>
        <taxon>Oomycota</taxon>
        <taxon>Peronosporomycetes</taxon>
        <taxon>Peronosporales</taxon>
        <taxon>Peronosporaceae</taxon>
        <taxon>Phytophthora</taxon>
    </lineage>
</organism>
<dbReference type="Proteomes" id="UP000697107">
    <property type="component" value="Unassembled WGS sequence"/>
</dbReference>
<sequence>MLVRVLLLDTKWYSVCRGCWATCLVADVLNIADALSYA</sequence>
<proteinExistence type="predicted"/>
<evidence type="ECO:0000313" key="2">
    <source>
        <dbReference type="Proteomes" id="UP000697107"/>
    </source>
</evidence>
<gene>
    <name evidence="1" type="ORF">PC118_g25739</name>
</gene>
<name>A0A8T1E1U7_9STRA</name>
<reference evidence="1" key="1">
    <citation type="submission" date="2018-10" db="EMBL/GenBank/DDBJ databases">
        <title>Effector identification in a new, highly contiguous assembly of the strawberry crown rot pathogen Phytophthora cactorum.</title>
        <authorList>
            <person name="Armitage A.D."/>
            <person name="Nellist C.F."/>
            <person name="Bates H."/>
            <person name="Vickerstaff R.J."/>
            <person name="Harrison R.J."/>
        </authorList>
    </citation>
    <scope>NUCLEOTIDE SEQUENCE</scope>
    <source>
        <strain evidence="1">P415</strain>
    </source>
</reference>